<name>A0A7W9IKR8_9ACTN</name>
<dbReference type="AlphaFoldDB" id="A0A7W9IKR8"/>
<dbReference type="EMBL" id="JACHMP010000001">
    <property type="protein sequence ID" value="MBB5821874.1"/>
    <property type="molecule type" value="Genomic_DNA"/>
</dbReference>
<organism evidence="2 3">
    <name type="scientific">Streptosporangium becharense</name>
    <dbReference type="NCBI Taxonomy" id="1816182"/>
    <lineage>
        <taxon>Bacteria</taxon>
        <taxon>Bacillati</taxon>
        <taxon>Actinomycetota</taxon>
        <taxon>Actinomycetes</taxon>
        <taxon>Streptosporangiales</taxon>
        <taxon>Streptosporangiaceae</taxon>
        <taxon>Streptosporangium</taxon>
    </lineage>
</organism>
<evidence type="ECO:0000313" key="2">
    <source>
        <dbReference type="EMBL" id="MBB5821874.1"/>
    </source>
</evidence>
<dbReference type="RefSeq" id="WP_184540961.1">
    <property type="nucleotide sequence ID" value="NZ_JACHMP010000001.1"/>
</dbReference>
<dbReference type="Proteomes" id="UP000540685">
    <property type="component" value="Unassembled WGS sequence"/>
</dbReference>
<gene>
    <name evidence="2" type="ORF">F4562_004936</name>
</gene>
<accession>A0A7W9IKR8</accession>
<evidence type="ECO:0000313" key="3">
    <source>
        <dbReference type="Proteomes" id="UP000540685"/>
    </source>
</evidence>
<protein>
    <submittedName>
        <fullName evidence="2">Uncharacterized protein</fullName>
    </submittedName>
</protein>
<keyword evidence="3" id="KW-1185">Reference proteome</keyword>
<proteinExistence type="predicted"/>
<sequence>MKFSKNAGREPEVAEGWRMPDGRTLVGGPTTPLSTTLLHLHGILGPDGEPLTVQRVYYVLDASGALDRVYDTTTVSVEFELSATTYRVEGTTLYAYRSAVDSHVRESRHERRVEHAGLVPLPPHEVPSPELVGAALADLERREEGRAATDRGSHEALRASFVAALPDRPGREALDLELTLEGDRPVVRLDGRVLWRAPETEFPHRTLMFLLRSALSAAWRDRPADIVPSPDILAHPLWDPWN</sequence>
<reference evidence="2 3" key="1">
    <citation type="submission" date="2020-08" db="EMBL/GenBank/DDBJ databases">
        <title>Sequencing the genomes of 1000 actinobacteria strains.</title>
        <authorList>
            <person name="Klenk H.-P."/>
        </authorList>
    </citation>
    <scope>NUCLEOTIDE SEQUENCE [LARGE SCALE GENOMIC DNA]</scope>
    <source>
        <strain evidence="2 3">DSM 46887</strain>
    </source>
</reference>
<comment type="caution">
    <text evidence="2">The sequence shown here is derived from an EMBL/GenBank/DDBJ whole genome shotgun (WGS) entry which is preliminary data.</text>
</comment>
<feature type="region of interest" description="Disordered" evidence="1">
    <location>
        <begin position="1"/>
        <end position="23"/>
    </location>
</feature>
<evidence type="ECO:0000256" key="1">
    <source>
        <dbReference type="SAM" id="MobiDB-lite"/>
    </source>
</evidence>